<gene>
    <name evidence="1" type="ORF">BJ969_001905</name>
</gene>
<name>A0A840NKN1_9PSEU</name>
<evidence type="ECO:0000313" key="1">
    <source>
        <dbReference type="EMBL" id="MBB5068817.1"/>
    </source>
</evidence>
<protein>
    <submittedName>
        <fullName evidence="1">Uncharacterized protein</fullName>
    </submittedName>
</protein>
<comment type="caution">
    <text evidence="1">The sequence shown here is derived from an EMBL/GenBank/DDBJ whole genome shotgun (WGS) entry which is preliminary data.</text>
</comment>
<accession>A0A840NKN1</accession>
<dbReference type="EMBL" id="JACHIV010000001">
    <property type="protein sequence ID" value="MBB5068817.1"/>
    <property type="molecule type" value="Genomic_DNA"/>
</dbReference>
<dbReference type="Proteomes" id="UP000580474">
    <property type="component" value="Unassembled WGS sequence"/>
</dbReference>
<organism evidence="1 2">
    <name type="scientific">Saccharopolyspora gloriosae</name>
    <dbReference type="NCBI Taxonomy" id="455344"/>
    <lineage>
        <taxon>Bacteria</taxon>
        <taxon>Bacillati</taxon>
        <taxon>Actinomycetota</taxon>
        <taxon>Actinomycetes</taxon>
        <taxon>Pseudonocardiales</taxon>
        <taxon>Pseudonocardiaceae</taxon>
        <taxon>Saccharopolyspora</taxon>
    </lineage>
</organism>
<proteinExistence type="predicted"/>
<reference evidence="1 2" key="1">
    <citation type="submission" date="2020-08" db="EMBL/GenBank/DDBJ databases">
        <title>Sequencing the genomes of 1000 actinobacteria strains.</title>
        <authorList>
            <person name="Klenk H.-P."/>
        </authorList>
    </citation>
    <scope>NUCLEOTIDE SEQUENCE [LARGE SCALE GENOMIC DNA]</scope>
    <source>
        <strain evidence="1 2">DSM 45582</strain>
    </source>
</reference>
<keyword evidence="2" id="KW-1185">Reference proteome</keyword>
<evidence type="ECO:0000313" key="2">
    <source>
        <dbReference type="Proteomes" id="UP000580474"/>
    </source>
</evidence>
<sequence>MNPQNATAGNSRYGGEIAMREFHFGSRRPREDHAITATVSVWAASRGPVDTRWHAVRRAGGGALAALCGTYVYGPVHLRRAGFPDGEADREVCGGCAALLATACVRPQHRSSCRRFRWAA</sequence>
<dbReference type="AlphaFoldDB" id="A0A840NKN1"/>